<dbReference type="InterPro" id="IPR003034">
    <property type="entry name" value="SAP_dom"/>
</dbReference>
<dbReference type="Gene3D" id="1.10.720.30">
    <property type="entry name" value="SAP domain"/>
    <property type="match status" value="1"/>
</dbReference>
<gene>
    <name evidence="2" type="ORF">KP79_PYT24183</name>
</gene>
<feature type="domain" description="SAP" evidence="1">
    <location>
        <begin position="6"/>
        <end position="40"/>
    </location>
</feature>
<accession>A0A210PHS7</accession>
<name>A0A210PHS7_MIZYE</name>
<evidence type="ECO:0000313" key="2">
    <source>
        <dbReference type="EMBL" id="OWF36033.1"/>
    </source>
</evidence>
<organism evidence="2 3">
    <name type="scientific">Mizuhopecten yessoensis</name>
    <name type="common">Japanese scallop</name>
    <name type="synonym">Patinopecten yessoensis</name>
    <dbReference type="NCBI Taxonomy" id="6573"/>
    <lineage>
        <taxon>Eukaryota</taxon>
        <taxon>Metazoa</taxon>
        <taxon>Spiralia</taxon>
        <taxon>Lophotrochozoa</taxon>
        <taxon>Mollusca</taxon>
        <taxon>Bivalvia</taxon>
        <taxon>Autobranchia</taxon>
        <taxon>Pteriomorphia</taxon>
        <taxon>Pectinida</taxon>
        <taxon>Pectinoidea</taxon>
        <taxon>Pectinidae</taxon>
        <taxon>Mizuhopecten</taxon>
    </lineage>
</organism>
<evidence type="ECO:0000259" key="1">
    <source>
        <dbReference type="PROSITE" id="PS50800"/>
    </source>
</evidence>
<proteinExistence type="predicted"/>
<keyword evidence="3" id="KW-1185">Reference proteome</keyword>
<reference evidence="2 3" key="1">
    <citation type="journal article" date="2017" name="Nat. Ecol. Evol.">
        <title>Scallop genome provides insights into evolution of bilaterian karyotype and development.</title>
        <authorList>
            <person name="Wang S."/>
            <person name="Zhang J."/>
            <person name="Jiao W."/>
            <person name="Li J."/>
            <person name="Xun X."/>
            <person name="Sun Y."/>
            <person name="Guo X."/>
            <person name="Huan P."/>
            <person name="Dong B."/>
            <person name="Zhang L."/>
            <person name="Hu X."/>
            <person name="Sun X."/>
            <person name="Wang J."/>
            <person name="Zhao C."/>
            <person name="Wang Y."/>
            <person name="Wang D."/>
            <person name="Huang X."/>
            <person name="Wang R."/>
            <person name="Lv J."/>
            <person name="Li Y."/>
            <person name="Zhang Z."/>
            <person name="Liu B."/>
            <person name="Lu W."/>
            <person name="Hui Y."/>
            <person name="Liang J."/>
            <person name="Zhou Z."/>
            <person name="Hou R."/>
            <person name="Li X."/>
            <person name="Liu Y."/>
            <person name="Li H."/>
            <person name="Ning X."/>
            <person name="Lin Y."/>
            <person name="Zhao L."/>
            <person name="Xing Q."/>
            <person name="Dou J."/>
            <person name="Li Y."/>
            <person name="Mao J."/>
            <person name="Guo H."/>
            <person name="Dou H."/>
            <person name="Li T."/>
            <person name="Mu C."/>
            <person name="Jiang W."/>
            <person name="Fu Q."/>
            <person name="Fu X."/>
            <person name="Miao Y."/>
            <person name="Liu J."/>
            <person name="Yu Q."/>
            <person name="Li R."/>
            <person name="Liao H."/>
            <person name="Li X."/>
            <person name="Kong Y."/>
            <person name="Jiang Z."/>
            <person name="Chourrout D."/>
            <person name="Li R."/>
            <person name="Bao Z."/>
        </authorList>
    </citation>
    <scope>NUCLEOTIDE SEQUENCE [LARGE SCALE GENOMIC DNA]</scope>
    <source>
        <strain evidence="2 3">PY_sf001</strain>
    </source>
</reference>
<dbReference type="EMBL" id="NEDP02076683">
    <property type="protein sequence ID" value="OWF36033.1"/>
    <property type="molecule type" value="Genomic_DNA"/>
</dbReference>
<dbReference type="Pfam" id="PF02037">
    <property type="entry name" value="SAP"/>
    <property type="match status" value="1"/>
</dbReference>
<evidence type="ECO:0000313" key="3">
    <source>
        <dbReference type="Proteomes" id="UP000242188"/>
    </source>
</evidence>
<comment type="caution">
    <text evidence="2">The sequence shown here is derived from an EMBL/GenBank/DDBJ whole genome shotgun (WGS) entry which is preliminary data.</text>
</comment>
<dbReference type="SMART" id="SM00513">
    <property type="entry name" value="SAP"/>
    <property type="match status" value="1"/>
</dbReference>
<sequence length="67" mass="7914">MAYECFQNWSVQKLKTELRKRSATTHGRKSDLVERLKAYERNRNFRQSAVYPPDAICVFGQLLDFSD</sequence>
<dbReference type="SUPFAM" id="SSF68906">
    <property type="entry name" value="SAP domain"/>
    <property type="match status" value="1"/>
</dbReference>
<protein>
    <recommendedName>
        <fullName evidence="1">SAP domain-containing protein</fullName>
    </recommendedName>
</protein>
<dbReference type="InterPro" id="IPR036361">
    <property type="entry name" value="SAP_dom_sf"/>
</dbReference>
<dbReference type="Proteomes" id="UP000242188">
    <property type="component" value="Unassembled WGS sequence"/>
</dbReference>
<dbReference type="PROSITE" id="PS50800">
    <property type="entry name" value="SAP"/>
    <property type="match status" value="1"/>
</dbReference>
<dbReference type="AlphaFoldDB" id="A0A210PHS7"/>